<feature type="transmembrane region" description="Helical" evidence="7">
    <location>
        <begin position="161"/>
        <end position="181"/>
    </location>
</feature>
<evidence type="ECO:0000259" key="8">
    <source>
        <dbReference type="PROSITE" id="PS50850"/>
    </source>
</evidence>
<feature type="transmembrane region" description="Helical" evidence="7">
    <location>
        <begin position="215"/>
        <end position="233"/>
    </location>
</feature>
<keyword evidence="6 7" id="KW-0472">Membrane</keyword>
<evidence type="ECO:0000256" key="4">
    <source>
        <dbReference type="ARBA" id="ARBA00022692"/>
    </source>
</evidence>
<dbReference type="PANTHER" id="PTHR23517:SF2">
    <property type="entry name" value="MULTIDRUG RESISTANCE PROTEIN MDTH"/>
    <property type="match status" value="1"/>
</dbReference>
<evidence type="ECO:0000256" key="3">
    <source>
        <dbReference type="ARBA" id="ARBA00022475"/>
    </source>
</evidence>
<dbReference type="Pfam" id="PF07690">
    <property type="entry name" value="MFS_1"/>
    <property type="match status" value="1"/>
</dbReference>
<dbReference type="GO" id="GO:0005886">
    <property type="term" value="C:plasma membrane"/>
    <property type="evidence" value="ECO:0007669"/>
    <property type="project" value="UniProtKB-SubCell"/>
</dbReference>
<feature type="transmembrane region" description="Helical" evidence="7">
    <location>
        <begin position="102"/>
        <end position="120"/>
    </location>
</feature>
<feature type="transmembrane region" description="Helical" evidence="7">
    <location>
        <begin position="294"/>
        <end position="312"/>
    </location>
</feature>
<protein>
    <submittedName>
        <fullName evidence="9">MFS transporter</fullName>
    </submittedName>
</protein>
<reference evidence="9 10" key="1">
    <citation type="submission" date="2021-03" db="EMBL/GenBank/DDBJ databases">
        <title>Haloterrigena longa sp. nov. and Haloterrigena limicola sp. nov., extremely halophilic archaea isolated from a salt lake.</title>
        <authorList>
            <person name="Henglin C."/>
        </authorList>
    </citation>
    <scope>NUCLEOTIDE SEQUENCE [LARGE SCALE GENOMIC DNA]</scope>
    <source>
        <strain evidence="9 10">KZCA68</strain>
    </source>
</reference>
<dbReference type="Gene3D" id="1.20.1250.20">
    <property type="entry name" value="MFS general substrate transporter like domains"/>
    <property type="match status" value="1"/>
</dbReference>
<dbReference type="PROSITE" id="PS50850">
    <property type="entry name" value="MFS"/>
    <property type="match status" value="1"/>
</dbReference>
<evidence type="ECO:0000256" key="2">
    <source>
        <dbReference type="ARBA" id="ARBA00022448"/>
    </source>
</evidence>
<feature type="domain" description="Major facilitator superfamily (MFS) profile" evidence="8">
    <location>
        <begin position="8"/>
        <end position="408"/>
    </location>
</feature>
<keyword evidence="5 7" id="KW-1133">Transmembrane helix</keyword>
<evidence type="ECO:0000256" key="5">
    <source>
        <dbReference type="ARBA" id="ARBA00022989"/>
    </source>
</evidence>
<proteinExistence type="predicted"/>
<feature type="transmembrane region" description="Helical" evidence="7">
    <location>
        <begin position="74"/>
        <end position="96"/>
    </location>
</feature>
<evidence type="ECO:0000256" key="6">
    <source>
        <dbReference type="ARBA" id="ARBA00023136"/>
    </source>
</evidence>
<feature type="transmembrane region" description="Helical" evidence="7">
    <location>
        <begin position="7"/>
        <end position="34"/>
    </location>
</feature>
<comment type="subcellular location">
    <subcellularLocation>
        <location evidence="1">Cell membrane</location>
        <topology evidence="1">Multi-pass membrane protein</topology>
    </subcellularLocation>
</comment>
<dbReference type="PANTHER" id="PTHR23517">
    <property type="entry name" value="RESISTANCE PROTEIN MDTM, PUTATIVE-RELATED-RELATED"/>
    <property type="match status" value="1"/>
</dbReference>
<keyword evidence="10" id="KW-1185">Reference proteome</keyword>
<dbReference type="InterPro" id="IPR050171">
    <property type="entry name" value="MFS_Transporters"/>
</dbReference>
<name>A0A8A2VGH1_9EURY</name>
<dbReference type="InterPro" id="IPR036259">
    <property type="entry name" value="MFS_trans_sf"/>
</dbReference>
<evidence type="ECO:0000313" key="10">
    <source>
        <dbReference type="Proteomes" id="UP000663203"/>
    </source>
</evidence>
<dbReference type="GeneID" id="63186039"/>
<dbReference type="AlphaFoldDB" id="A0A8A2VGH1"/>
<dbReference type="SUPFAM" id="SSF103473">
    <property type="entry name" value="MFS general substrate transporter"/>
    <property type="match status" value="1"/>
</dbReference>
<gene>
    <name evidence="9" type="ORF">J0X25_02000</name>
</gene>
<feature type="transmembrane region" description="Helical" evidence="7">
    <location>
        <begin position="318"/>
        <end position="337"/>
    </location>
</feature>
<feature type="transmembrane region" description="Helical" evidence="7">
    <location>
        <begin position="357"/>
        <end position="377"/>
    </location>
</feature>
<dbReference type="KEGG" id="hakz:J0X25_02000"/>
<dbReference type="InterPro" id="IPR011701">
    <property type="entry name" value="MFS"/>
</dbReference>
<accession>A0A8A2VGH1</accession>
<organism evidence="9 10">
    <name type="scientific">Haloterrigena alkaliphila</name>
    <dbReference type="NCBI Taxonomy" id="2816475"/>
    <lineage>
        <taxon>Archaea</taxon>
        <taxon>Methanobacteriati</taxon>
        <taxon>Methanobacteriota</taxon>
        <taxon>Stenosarchaea group</taxon>
        <taxon>Halobacteria</taxon>
        <taxon>Halobacteriales</taxon>
        <taxon>Natrialbaceae</taxon>
        <taxon>Haloterrigena</taxon>
    </lineage>
</organism>
<evidence type="ECO:0000256" key="7">
    <source>
        <dbReference type="SAM" id="Phobius"/>
    </source>
</evidence>
<dbReference type="EMBL" id="CP071462">
    <property type="protein sequence ID" value="QSW99757.1"/>
    <property type="molecule type" value="Genomic_DNA"/>
</dbReference>
<feature type="transmembrane region" description="Helical" evidence="7">
    <location>
        <begin position="266"/>
        <end position="282"/>
    </location>
</feature>
<sequence length="420" mass="42619">MDRNDRVVTAFAMLGHATFHTYELVLPIFVVIWLEAFSTTAAFLGAIVGASYALIGIGALPSGLLADRFGSRRLVAACLLGMAASFGIVSVAPTLAVLTIGLLLWGLAASLYHPAGLALISRGTKERGTAFAYHGAAGNVGVAIGPLFAAVLLAFVGWRAVAALLVVPALVATAVGLRLTFDETAGAAARGGDDGTADGDQPRDLAAFVASSKRLFTGGFALVFLTGILYGLYYRAAFTFLPDILADLPLFDPVTAFDRAFEPSQYVYSGLLLLGGVGQYVGGKLVDRIRVETALLGGYAVLAAIAIAFVPAANAGLVPLLAVAGLLGFAAFAIAPINQEAVSAYTAAESRGLSFGYSYTAIFGVGAVGASLAGVVLTHSTPAVLFAVIAGCAAIAALVGASLRSRSAHAGSPADAASDD</sequence>
<evidence type="ECO:0000256" key="1">
    <source>
        <dbReference type="ARBA" id="ARBA00004651"/>
    </source>
</evidence>
<feature type="transmembrane region" description="Helical" evidence="7">
    <location>
        <begin position="132"/>
        <end position="155"/>
    </location>
</feature>
<dbReference type="GO" id="GO:0022857">
    <property type="term" value="F:transmembrane transporter activity"/>
    <property type="evidence" value="ECO:0007669"/>
    <property type="project" value="InterPro"/>
</dbReference>
<keyword evidence="3" id="KW-1003">Cell membrane</keyword>
<keyword evidence="4 7" id="KW-0812">Transmembrane</keyword>
<evidence type="ECO:0000313" key="9">
    <source>
        <dbReference type="EMBL" id="QSW99757.1"/>
    </source>
</evidence>
<dbReference type="RefSeq" id="WP_207289363.1">
    <property type="nucleotide sequence ID" value="NZ_CP071462.1"/>
</dbReference>
<feature type="transmembrane region" description="Helical" evidence="7">
    <location>
        <begin position="40"/>
        <end position="62"/>
    </location>
</feature>
<feature type="transmembrane region" description="Helical" evidence="7">
    <location>
        <begin position="383"/>
        <end position="403"/>
    </location>
</feature>
<dbReference type="InterPro" id="IPR020846">
    <property type="entry name" value="MFS_dom"/>
</dbReference>
<keyword evidence="2" id="KW-0813">Transport</keyword>
<dbReference type="Proteomes" id="UP000663203">
    <property type="component" value="Chromosome"/>
</dbReference>